<protein>
    <submittedName>
        <fullName evidence="2">Uncharacterized protein</fullName>
    </submittedName>
</protein>
<organism evidence="2">
    <name type="scientific">Deinococcus sonorensis KR-87</name>
    <dbReference type="NCBI Taxonomy" id="694439"/>
    <lineage>
        <taxon>Bacteria</taxon>
        <taxon>Thermotogati</taxon>
        <taxon>Deinococcota</taxon>
        <taxon>Deinococci</taxon>
        <taxon>Deinococcales</taxon>
        <taxon>Deinococcaceae</taxon>
        <taxon>Deinococcus</taxon>
    </lineage>
</organism>
<keyword evidence="1" id="KW-1133">Transmembrane helix</keyword>
<reference evidence="2" key="1">
    <citation type="submission" date="2024-06" db="EMBL/GenBank/DDBJ databases">
        <title>Draft Genome Sequence of Deinococcus sonorensis Type Strain KR-87, a Biofilm Producing Representative of the Genus Deinococcus.</title>
        <authorList>
            <person name="Boren L.S."/>
            <person name="Grosso R.A."/>
            <person name="Hugenberg-Cox A.N."/>
            <person name="Hill J.T.E."/>
            <person name="Albert C.M."/>
            <person name="Tuohy J.M."/>
        </authorList>
    </citation>
    <scope>NUCLEOTIDE SEQUENCE</scope>
    <source>
        <strain evidence="2">KR-87</strain>
        <plasmid evidence="2">pDson03</plasmid>
    </source>
</reference>
<keyword evidence="1" id="KW-0472">Membrane</keyword>
<proteinExistence type="predicted"/>
<feature type="transmembrane region" description="Helical" evidence="1">
    <location>
        <begin position="34"/>
        <end position="54"/>
    </location>
</feature>
<dbReference type="AlphaFoldDB" id="A0AAU7U737"/>
<geneLocation type="plasmid" evidence="2">
    <name>pDson03</name>
</geneLocation>
<accession>A0AAU7U737</accession>
<dbReference type="KEGG" id="dsc:ABOD76_05125"/>
<keyword evidence="2" id="KW-0614">Plasmid</keyword>
<gene>
    <name evidence="2" type="ORF">ABOD76_05125</name>
</gene>
<sequence>MALLDCGAALTIIQTVMFLSTPASIVARGSALGWIQTVLSLLAPLTTALGYVLIAQVVQRTMGPEGSSQLQSAA</sequence>
<keyword evidence="1" id="KW-0812">Transmembrane</keyword>
<dbReference type="RefSeq" id="WP_350242072.1">
    <property type="nucleotide sequence ID" value="NZ_CP158298.1"/>
</dbReference>
<evidence type="ECO:0000256" key="1">
    <source>
        <dbReference type="SAM" id="Phobius"/>
    </source>
</evidence>
<dbReference type="EMBL" id="CP158298">
    <property type="protein sequence ID" value="XBV84072.1"/>
    <property type="molecule type" value="Genomic_DNA"/>
</dbReference>
<evidence type="ECO:0000313" key="2">
    <source>
        <dbReference type="EMBL" id="XBV84072.1"/>
    </source>
</evidence>
<name>A0AAU7U737_9DEIO</name>